<dbReference type="Proteomes" id="UP000439550">
    <property type="component" value="Unassembled WGS sequence"/>
</dbReference>
<organism evidence="13 14">
    <name type="scientific">Lactococcus hircilactis</name>
    <dbReference type="NCBI Taxonomy" id="1494462"/>
    <lineage>
        <taxon>Bacteria</taxon>
        <taxon>Bacillati</taxon>
        <taxon>Bacillota</taxon>
        <taxon>Bacilli</taxon>
        <taxon>Lactobacillales</taxon>
        <taxon>Streptococcaceae</taxon>
        <taxon>Lactococcus</taxon>
    </lineage>
</organism>
<keyword evidence="6 9" id="KW-0648">Protein biosynthesis</keyword>
<evidence type="ECO:0000256" key="6">
    <source>
        <dbReference type="ARBA" id="ARBA00022917"/>
    </source>
</evidence>
<dbReference type="FunFam" id="2.40.30.10:FF:000007">
    <property type="entry name" value="Translation initiation factor IF-2"/>
    <property type="match status" value="1"/>
</dbReference>
<evidence type="ECO:0000256" key="8">
    <source>
        <dbReference type="ARBA" id="ARBA00025162"/>
    </source>
</evidence>
<feature type="compositionally biased region" description="Polar residues" evidence="11">
    <location>
        <begin position="329"/>
        <end position="338"/>
    </location>
</feature>
<feature type="binding site" evidence="9">
    <location>
        <begin position="441"/>
        <end position="448"/>
    </location>
    <ligand>
        <name>GTP</name>
        <dbReference type="ChEBI" id="CHEBI:37565"/>
    </ligand>
</feature>
<dbReference type="Gene3D" id="3.40.50.300">
    <property type="entry name" value="P-loop containing nucleotide triphosphate hydrolases"/>
    <property type="match status" value="1"/>
</dbReference>
<reference evidence="13 14" key="1">
    <citation type="submission" date="2019-10" db="EMBL/GenBank/DDBJ databases">
        <authorList>
            <person name="Dong K."/>
        </authorList>
    </citation>
    <scope>NUCLEOTIDE SEQUENCE [LARGE SCALE GENOMIC DNA]</scope>
    <source>
        <strain evidence="13 14">DSM 28960</strain>
    </source>
</reference>
<keyword evidence="14" id="KW-1185">Reference proteome</keyword>
<dbReference type="Gene3D" id="3.40.50.10050">
    <property type="entry name" value="Translation initiation factor IF- 2, domain 3"/>
    <property type="match status" value="1"/>
</dbReference>
<dbReference type="InterPro" id="IPR009000">
    <property type="entry name" value="Transl_B-barrel_sf"/>
</dbReference>
<feature type="compositionally biased region" description="Basic and acidic residues" evidence="11">
    <location>
        <begin position="167"/>
        <end position="176"/>
    </location>
</feature>
<dbReference type="PROSITE" id="PS01176">
    <property type="entry name" value="IF2"/>
    <property type="match status" value="1"/>
</dbReference>
<dbReference type="Gene3D" id="2.40.30.10">
    <property type="entry name" value="Translation factors"/>
    <property type="match status" value="2"/>
</dbReference>
<dbReference type="InterPro" id="IPR015760">
    <property type="entry name" value="TIF_IF2"/>
</dbReference>
<protein>
    <recommendedName>
        <fullName evidence="2 9">Translation initiation factor IF-2</fullName>
    </recommendedName>
</protein>
<feature type="domain" description="Tr-type G" evidence="12">
    <location>
        <begin position="432"/>
        <end position="601"/>
    </location>
</feature>
<sequence length="931" mass="102072">MSDKKRINQIAKETGLSNSDLVNAAQALGLEVKSHSSSVSEGDAKKIVEKAKEGGVKTAPAKPASTKKVAPKETNTQARTFAGKAIVEDPAILARIKAKEEAEKAAKLAKAAQETSNEAHVKEKPAARTEQPKKAPKVVQGSVNTPHLAANEQKNEKSETNIVTKTETAKKEEKPKFGKKPRIQIKVVKRAEDIKKEADAAAEKRKSEHKSFDRNHRNNNGDNRRPQNKEGQGHYDKKRPQGNTQGQNRSGNKFEKPSSTTETFAAPVTGKTSRRDRERDKKKSEHDKSGEGNRKGGPLHVNDNRNQVRNARNSNWNAGNKRGKGRNTKFVSQAAPQTQRKFHELPESLEYQEGMNVQDIAKAIKREPAEIIKKLFMMGTMVNQNQSLDEETIELILMDYGVEAIKKVEEDKTDIERLFVEEGYLNEDKMEERAPVVTIMGHVDHGKTTLLDHLRNSHVTEGEAGGITQAIGAYQIKANGKKITFLDTPGHEAFTSMRARGASVTDITILVVAADDGVMPQTIEAIDHSKAANVPIIVAVNKIDKPGANPSRVMQELAEHGVVSTAWGGESEFVEISAKYDKNLDELLDTVLLVAEVQELKADPTVRAIGTVIEARLDQGKGAIATLLVQQGTMHIQDPVVVGNTFGRVRTMINERGRRVKEAGPSTPVELTGLNEMPQAGDHFAVFEDEKTARSVGENRAKHAQLEKRKNTRRVSLDNLFDTLKEGQTKTVNIIIKADVQGSAEALAASLQKIEVEGVRVDIVHAAAGAISESDVALAEASNAIIVGFNVRPTGIAREQAERADVDIRLHNIIYKVIEEVETAMRGMLDPEFKEEITGEAIVREVFTVSKVGTIAGFMVVRGKVARDASVRVIREGVVLFDGAIASLKHFKDDVKEVGNAQEGGLMIEGYNDVAVDDTLEVYKMVEIERK</sequence>
<dbReference type="InterPro" id="IPR036925">
    <property type="entry name" value="TIF_IF2_dom3_sf"/>
</dbReference>
<keyword evidence="4 9" id="KW-0396">Initiation factor</keyword>
<dbReference type="PANTHER" id="PTHR43381:SF5">
    <property type="entry name" value="TR-TYPE G DOMAIN-CONTAINING PROTEIN"/>
    <property type="match status" value="1"/>
</dbReference>
<keyword evidence="7 9" id="KW-0342">GTP-binding</keyword>
<dbReference type="InterPro" id="IPR000178">
    <property type="entry name" value="TF_IF2_bacterial-like"/>
</dbReference>
<dbReference type="InterPro" id="IPR006847">
    <property type="entry name" value="IF2_N"/>
</dbReference>
<accession>A0A7X2D0X0</accession>
<dbReference type="GO" id="GO:0005525">
    <property type="term" value="F:GTP binding"/>
    <property type="evidence" value="ECO:0007669"/>
    <property type="project" value="UniProtKB-KW"/>
</dbReference>
<feature type="compositionally biased region" description="Low complexity" evidence="11">
    <location>
        <begin position="56"/>
        <end position="68"/>
    </location>
</feature>
<evidence type="ECO:0000256" key="3">
    <source>
        <dbReference type="ARBA" id="ARBA00022490"/>
    </source>
</evidence>
<evidence type="ECO:0000256" key="7">
    <source>
        <dbReference type="ARBA" id="ARBA00023134"/>
    </source>
</evidence>
<dbReference type="CDD" id="cd03692">
    <property type="entry name" value="mtIF2_IVc"/>
    <property type="match status" value="1"/>
</dbReference>
<dbReference type="FunFam" id="3.40.50.10050:FF:000001">
    <property type="entry name" value="Translation initiation factor IF-2"/>
    <property type="match status" value="1"/>
</dbReference>
<feature type="binding site" evidence="9">
    <location>
        <begin position="487"/>
        <end position="491"/>
    </location>
    <ligand>
        <name>GTP</name>
        <dbReference type="ChEBI" id="CHEBI:37565"/>
    </ligand>
</feature>
<dbReference type="SUPFAM" id="SSF50447">
    <property type="entry name" value="Translation proteins"/>
    <property type="match status" value="2"/>
</dbReference>
<dbReference type="GO" id="GO:0005829">
    <property type="term" value="C:cytosol"/>
    <property type="evidence" value="ECO:0007669"/>
    <property type="project" value="TreeGrafter"/>
</dbReference>
<feature type="compositionally biased region" description="Basic and acidic residues" evidence="11">
    <location>
        <begin position="273"/>
        <end position="294"/>
    </location>
</feature>
<evidence type="ECO:0000256" key="5">
    <source>
        <dbReference type="ARBA" id="ARBA00022741"/>
    </source>
</evidence>
<dbReference type="CDD" id="cd03702">
    <property type="entry name" value="IF2_mtIF2_II"/>
    <property type="match status" value="1"/>
</dbReference>
<dbReference type="FunFam" id="3.40.50.300:FF:000019">
    <property type="entry name" value="Translation initiation factor IF-2"/>
    <property type="match status" value="1"/>
</dbReference>
<dbReference type="PROSITE" id="PS51722">
    <property type="entry name" value="G_TR_2"/>
    <property type="match status" value="1"/>
</dbReference>
<evidence type="ECO:0000313" key="13">
    <source>
        <dbReference type="EMBL" id="MQW39891.1"/>
    </source>
</evidence>
<feature type="compositionally biased region" description="Basic and acidic residues" evidence="11">
    <location>
        <begin position="189"/>
        <end position="216"/>
    </location>
</feature>
<evidence type="ECO:0000256" key="9">
    <source>
        <dbReference type="HAMAP-Rule" id="MF_00100"/>
    </source>
</evidence>
<feature type="compositionally biased region" description="Polar residues" evidence="11">
    <location>
        <begin position="241"/>
        <end position="263"/>
    </location>
</feature>
<feature type="region of interest" description="Disordered" evidence="11">
    <location>
        <begin position="104"/>
        <end position="338"/>
    </location>
</feature>
<dbReference type="NCBIfam" id="TIGR00487">
    <property type="entry name" value="IF-2"/>
    <property type="match status" value="1"/>
</dbReference>
<dbReference type="AlphaFoldDB" id="A0A7X2D0X0"/>
<dbReference type="RefSeq" id="WP_153496556.1">
    <property type="nucleotide sequence ID" value="NZ_CAXYUY010000011.1"/>
</dbReference>
<feature type="binding site" evidence="9">
    <location>
        <begin position="541"/>
        <end position="544"/>
    </location>
    <ligand>
        <name>GTP</name>
        <dbReference type="ChEBI" id="CHEBI:37565"/>
    </ligand>
</feature>
<evidence type="ECO:0000259" key="12">
    <source>
        <dbReference type="PROSITE" id="PS51722"/>
    </source>
</evidence>
<comment type="function">
    <text evidence="8 9 10">One of the essential components for the initiation of protein synthesis. Protects formylmethionyl-tRNA from spontaneous hydrolysis and promotes its binding to the 30S ribosomal subunits. Also involved in the hydrolysis of GTP during the formation of the 70S ribosomal complex.</text>
</comment>
<gene>
    <name evidence="9 13" type="primary">infB</name>
    <name evidence="13" type="ORF">GHI93_08125</name>
</gene>
<dbReference type="Gene3D" id="1.10.10.2480">
    <property type="match status" value="1"/>
</dbReference>
<comment type="similarity">
    <text evidence="1 9 10">Belongs to the TRAFAC class translation factor GTPase superfamily. Classic translation factor GTPase family. IF-2 subfamily.</text>
</comment>
<evidence type="ECO:0000313" key="14">
    <source>
        <dbReference type="Proteomes" id="UP000439550"/>
    </source>
</evidence>
<dbReference type="Pfam" id="PF00009">
    <property type="entry name" value="GTP_EFTU"/>
    <property type="match status" value="1"/>
</dbReference>
<dbReference type="CDD" id="cd01887">
    <property type="entry name" value="IF2_eIF5B"/>
    <property type="match status" value="1"/>
</dbReference>
<feature type="compositionally biased region" description="Polar residues" evidence="11">
    <location>
        <begin position="304"/>
        <end position="318"/>
    </location>
</feature>
<dbReference type="InterPro" id="IPR023115">
    <property type="entry name" value="TIF_IF2_dom3"/>
</dbReference>
<dbReference type="FunFam" id="2.40.30.10:FF:000008">
    <property type="entry name" value="Translation initiation factor IF-2"/>
    <property type="match status" value="1"/>
</dbReference>
<dbReference type="InterPro" id="IPR053905">
    <property type="entry name" value="EF-G-like_DII"/>
</dbReference>
<dbReference type="Pfam" id="PF11987">
    <property type="entry name" value="IF-2"/>
    <property type="match status" value="1"/>
</dbReference>
<dbReference type="SUPFAM" id="SSF52540">
    <property type="entry name" value="P-loop containing nucleoside triphosphate hydrolases"/>
    <property type="match status" value="1"/>
</dbReference>
<evidence type="ECO:0000256" key="10">
    <source>
        <dbReference type="RuleBase" id="RU000644"/>
    </source>
</evidence>
<dbReference type="Pfam" id="PF22042">
    <property type="entry name" value="EF-G_D2"/>
    <property type="match status" value="1"/>
</dbReference>
<dbReference type="GO" id="GO:0003924">
    <property type="term" value="F:GTPase activity"/>
    <property type="evidence" value="ECO:0007669"/>
    <property type="project" value="UniProtKB-UniRule"/>
</dbReference>
<feature type="compositionally biased region" description="Basic and acidic residues" evidence="11">
    <location>
        <begin position="222"/>
        <end position="239"/>
    </location>
</feature>
<dbReference type="InterPro" id="IPR027417">
    <property type="entry name" value="P-loop_NTPase"/>
</dbReference>
<dbReference type="OrthoDB" id="9811804at2"/>
<dbReference type="Pfam" id="PF04760">
    <property type="entry name" value="IF2_N"/>
    <property type="match status" value="2"/>
</dbReference>
<feature type="compositionally biased region" description="Basic and acidic residues" evidence="11">
    <location>
        <begin position="117"/>
        <end position="133"/>
    </location>
</feature>
<evidence type="ECO:0000256" key="4">
    <source>
        <dbReference type="ARBA" id="ARBA00022540"/>
    </source>
</evidence>
<dbReference type="PRINTS" id="PR00449">
    <property type="entry name" value="RASTRNSFRMNG"/>
</dbReference>
<evidence type="ECO:0000256" key="1">
    <source>
        <dbReference type="ARBA" id="ARBA00007733"/>
    </source>
</evidence>
<comment type="caution">
    <text evidence="13">The sequence shown here is derived from an EMBL/GenBank/DDBJ whole genome shotgun (WGS) entry which is preliminary data.</text>
</comment>
<proteinExistence type="inferred from homology"/>
<feature type="region of interest" description="G-domain" evidence="9">
    <location>
        <begin position="435"/>
        <end position="583"/>
    </location>
</feature>
<dbReference type="InterPro" id="IPR005225">
    <property type="entry name" value="Small_GTP-bd"/>
</dbReference>
<dbReference type="InterPro" id="IPR000795">
    <property type="entry name" value="T_Tr_GTP-bd_dom"/>
</dbReference>
<feature type="region of interest" description="Disordered" evidence="11">
    <location>
        <begin position="51"/>
        <end position="84"/>
    </location>
</feature>
<dbReference type="GO" id="GO:0003743">
    <property type="term" value="F:translation initiation factor activity"/>
    <property type="evidence" value="ECO:0007669"/>
    <property type="project" value="UniProtKB-UniRule"/>
</dbReference>
<keyword evidence="3 9" id="KW-0963">Cytoplasm</keyword>
<dbReference type="HAMAP" id="MF_00100_B">
    <property type="entry name" value="IF_2_B"/>
    <property type="match status" value="1"/>
</dbReference>
<dbReference type="SUPFAM" id="SSF52156">
    <property type="entry name" value="Initiation factor IF2/eIF5b, domain 3"/>
    <property type="match status" value="1"/>
</dbReference>
<name>A0A7X2D0X0_9LACT</name>
<keyword evidence="5 9" id="KW-0547">Nucleotide-binding</keyword>
<evidence type="ECO:0000256" key="11">
    <source>
        <dbReference type="SAM" id="MobiDB-lite"/>
    </source>
</evidence>
<dbReference type="EMBL" id="WITJ01000010">
    <property type="protein sequence ID" value="MQW39891.1"/>
    <property type="molecule type" value="Genomic_DNA"/>
</dbReference>
<dbReference type="PANTHER" id="PTHR43381">
    <property type="entry name" value="TRANSLATION INITIATION FACTOR IF-2-RELATED"/>
    <property type="match status" value="1"/>
</dbReference>
<dbReference type="NCBIfam" id="TIGR00231">
    <property type="entry name" value="small_GTP"/>
    <property type="match status" value="1"/>
</dbReference>
<evidence type="ECO:0000256" key="2">
    <source>
        <dbReference type="ARBA" id="ARBA00020675"/>
    </source>
</evidence>
<comment type="subcellular location">
    <subcellularLocation>
        <location evidence="9">Cytoplasm</location>
    </subcellularLocation>
</comment>
<dbReference type="InterPro" id="IPR044145">
    <property type="entry name" value="IF2_II"/>
</dbReference>